<evidence type="ECO:0000313" key="2">
    <source>
        <dbReference type="EMBL" id="QHS93734.1"/>
    </source>
</evidence>
<evidence type="ECO:0000256" key="1">
    <source>
        <dbReference type="SAM" id="MobiDB-lite"/>
    </source>
</evidence>
<protein>
    <submittedName>
        <fullName evidence="2">Uncharacterized protein</fullName>
    </submittedName>
</protein>
<reference evidence="2" key="1">
    <citation type="journal article" date="2020" name="Nature">
        <title>Giant virus diversity and host interactions through global metagenomics.</title>
        <authorList>
            <person name="Schulz F."/>
            <person name="Roux S."/>
            <person name="Paez-Espino D."/>
            <person name="Jungbluth S."/>
            <person name="Walsh D.A."/>
            <person name="Denef V.J."/>
            <person name="McMahon K.D."/>
            <person name="Konstantinidis K.T."/>
            <person name="Eloe-Fadrosh E.A."/>
            <person name="Kyrpides N.C."/>
            <person name="Woyke T."/>
        </authorList>
    </citation>
    <scope>NUCLEOTIDE SEQUENCE</scope>
    <source>
        <strain evidence="2">GVMAG-M-3300018080-19</strain>
    </source>
</reference>
<feature type="region of interest" description="Disordered" evidence="1">
    <location>
        <begin position="21"/>
        <end position="51"/>
    </location>
</feature>
<proteinExistence type="predicted"/>
<sequence length="51" mass="5527">MGDYGPRAMHFINAASDILDKTGVPRNETSTPNGHLNSKTSIQPLSKVKCK</sequence>
<organism evidence="2">
    <name type="scientific">viral metagenome</name>
    <dbReference type="NCBI Taxonomy" id="1070528"/>
    <lineage>
        <taxon>unclassified sequences</taxon>
        <taxon>metagenomes</taxon>
        <taxon>organismal metagenomes</taxon>
    </lineage>
</organism>
<dbReference type="AlphaFoldDB" id="A0A6C0BQ23"/>
<name>A0A6C0BQ23_9ZZZZ</name>
<accession>A0A6C0BQ23</accession>
<feature type="compositionally biased region" description="Polar residues" evidence="1">
    <location>
        <begin position="27"/>
        <end position="44"/>
    </location>
</feature>
<dbReference type="EMBL" id="MN739209">
    <property type="protein sequence ID" value="QHS93734.1"/>
    <property type="molecule type" value="Genomic_DNA"/>
</dbReference>